<evidence type="ECO:0000313" key="14">
    <source>
        <dbReference type="Proteomes" id="UP000217979"/>
    </source>
</evidence>
<feature type="transmembrane region" description="Helical" evidence="10">
    <location>
        <begin position="239"/>
        <end position="261"/>
    </location>
</feature>
<dbReference type="STRING" id="158822.LH23_06810"/>
<dbReference type="PANTHER" id="PTHR33121">
    <property type="entry name" value="CYCLIC DI-GMP PHOSPHODIESTERASE PDEF"/>
    <property type="match status" value="1"/>
</dbReference>
<dbReference type="Gene3D" id="3.20.20.450">
    <property type="entry name" value="EAL domain"/>
    <property type="match status" value="1"/>
</dbReference>
<evidence type="ECO:0000313" key="13">
    <source>
        <dbReference type="EMBL" id="SQA98181.1"/>
    </source>
</evidence>
<evidence type="ECO:0000313" key="12">
    <source>
        <dbReference type="EMBL" id="ATF94666.1"/>
    </source>
</evidence>
<dbReference type="EMBL" id="UAVU01000003">
    <property type="protein sequence ID" value="SQA98181.1"/>
    <property type="molecule type" value="Genomic_DNA"/>
</dbReference>
<dbReference type="GO" id="GO:0005886">
    <property type="term" value="C:plasma membrane"/>
    <property type="evidence" value="ECO:0007669"/>
    <property type="project" value="UniProtKB-SubCell"/>
</dbReference>
<evidence type="ECO:0000256" key="8">
    <source>
        <dbReference type="ARBA" id="ARBA00023136"/>
    </source>
</evidence>
<evidence type="ECO:0000256" key="7">
    <source>
        <dbReference type="ARBA" id="ARBA00022989"/>
    </source>
</evidence>
<proteinExistence type="predicted"/>
<feature type="transmembrane region" description="Helical" evidence="10">
    <location>
        <begin position="12"/>
        <end position="30"/>
    </location>
</feature>
<dbReference type="InterPro" id="IPR050706">
    <property type="entry name" value="Cyclic-di-GMP_PDE-like"/>
</dbReference>
<dbReference type="PROSITE" id="PS50883">
    <property type="entry name" value="EAL"/>
    <property type="match status" value="1"/>
</dbReference>
<keyword evidence="7 10" id="KW-1133">Transmembrane helix</keyword>
<protein>
    <recommendedName>
        <fullName evidence="2">cyclic-guanylate-specific phosphodiesterase</fullName>
        <ecNumber evidence="2">3.1.4.52</ecNumber>
    </recommendedName>
</protein>
<dbReference type="AlphaFoldDB" id="A0A291E424"/>
<dbReference type="InterPro" id="IPR035919">
    <property type="entry name" value="EAL_sf"/>
</dbReference>
<evidence type="ECO:0000256" key="4">
    <source>
        <dbReference type="ARBA" id="ARBA00022636"/>
    </source>
</evidence>
<evidence type="ECO:0000256" key="3">
    <source>
        <dbReference type="ARBA" id="ARBA00022475"/>
    </source>
</evidence>
<dbReference type="CDD" id="cd01948">
    <property type="entry name" value="EAL"/>
    <property type="match status" value="1"/>
</dbReference>
<dbReference type="Proteomes" id="UP000217979">
    <property type="component" value="Chromosome"/>
</dbReference>
<evidence type="ECO:0000256" key="6">
    <source>
        <dbReference type="ARBA" id="ARBA00022801"/>
    </source>
</evidence>
<dbReference type="SMART" id="SM00052">
    <property type="entry name" value="EAL"/>
    <property type="match status" value="1"/>
</dbReference>
<evidence type="ECO:0000259" key="11">
    <source>
        <dbReference type="PROSITE" id="PS50883"/>
    </source>
</evidence>
<evidence type="ECO:0000256" key="5">
    <source>
        <dbReference type="ARBA" id="ARBA00022692"/>
    </source>
</evidence>
<dbReference type="SUPFAM" id="SSF141868">
    <property type="entry name" value="EAL domain-like"/>
    <property type="match status" value="1"/>
</dbReference>
<accession>A0A291E424</accession>
<evidence type="ECO:0000256" key="9">
    <source>
        <dbReference type="ARBA" id="ARBA00034290"/>
    </source>
</evidence>
<dbReference type="PANTHER" id="PTHR33121:SF60">
    <property type="entry name" value="CYCLIC DI-GMP PHOSPHODIESTERASE PDEC-RELATED"/>
    <property type="match status" value="1"/>
</dbReference>
<dbReference type="Proteomes" id="UP000251197">
    <property type="component" value="Unassembled WGS sequence"/>
</dbReference>
<dbReference type="Pfam" id="PF12792">
    <property type="entry name" value="CSS-motif"/>
    <property type="match status" value="1"/>
</dbReference>
<comment type="subcellular location">
    <subcellularLocation>
        <location evidence="1">Cell membrane</location>
        <topology evidence="1">Multi-pass membrane protein</topology>
    </subcellularLocation>
</comment>
<keyword evidence="3" id="KW-1003">Cell membrane</keyword>
<reference evidence="12 14" key="1">
    <citation type="submission" date="2017-09" db="EMBL/GenBank/DDBJ databases">
        <title>FDA dAtabase for Regulatory Grade micrObial Sequences (FDA-ARGOS): Supporting development and validation of Infectious Disease Dx tests.</title>
        <authorList>
            <person name="Minogue T."/>
            <person name="Wolcott M."/>
            <person name="Wasieloski L."/>
            <person name="Aguilar W."/>
            <person name="Moore D."/>
            <person name="Tallon L."/>
            <person name="Sadzewicz L."/>
            <person name="Ott S."/>
            <person name="Zhao X."/>
            <person name="Nagaraj S."/>
            <person name="Vavikolanu K."/>
            <person name="Aluvathingal J."/>
            <person name="Nadendla S."/>
            <person name="Sichtig H."/>
        </authorList>
    </citation>
    <scope>NUCLEOTIDE SEQUENCE [LARGE SCALE GENOMIC DNA]</scope>
    <source>
        <strain evidence="12 14">FDAARGOS_392</strain>
    </source>
</reference>
<keyword evidence="8 10" id="KW-0472">Membrane</keyword>
<dbReference type="InterPro" id="IPR001633">
    <property type="entry name" value="EAL_dom"/>
</dbReference>
<dbReference type="GO" id="GO:0071111">
    <property type="term" value="F:cyclic-guanylate-specific phosphodiesterase activity"/>
    <property type="evidence" value="ECO:0007669"/>
    <property type="project" value="UniProtKB-EC"/>
</dbReference>
<keyword evidence="5 10" id="KW-0812">Transmembrane</keyword>
<feature type="domain" description="EAL" evidence="11">
    <location>
        <begin position="268"/>
        <end position="520"/>
    </location>
</feature>
<dbReference type="EC" id="3.1.4.52" evidence="2"/>
<keyword evidence="4" id="KW-0973">c-di-GMP</keyword>
<gene>
    <name evidence="13" type="primary">yjcC_1</name>
    <name evidence="12" type="ORF">CO704_22525</name>
    <name evidence="13" type="ORF">NCTC12120_02034</name>
</gene>
<name>A0A291E424_9ENTR</name>
<reference evidence="13 15" key="2">
    <citation type="submission" date="2018-06" db="EMBL/GenBank/DDBJ databases">
        <authorList>
            <consortium name="Pathogen Informatics"/>
            <person name="Doyle S."/>
        </authorList>
    </citation>
    <scope>NUCLEOTIDE SEQUENCE [LARGE SCALE GENOMIC DNA]</scope>
    <source>
        <strain evidence="13 15">NCTC12120</strain>
    </source>
</reference>
<keyword evidence="6" id="KW-0378">Hydrolase</keyword>
<comment type="catalytic activity">
    <reaction evidence="9">
        <text>3',3'-c-di-GMP + H2O = 5'-phosphoguanylyl(3'-&gt;5')guanosine + H(+)</text>
        <dbReference type="Rhea" id="RHEA:24902"/>
        <dbReference type="ChEBI" id="CHEBI:15377"/>
        <dbReference type="ChEBI" id="CHEBI:15378"/>
        <dbReference type="ChEBI" id="CHEBI:58754"/>
        <dbReference type="ChEBI" id="CHEBI:58805"/>
        <dbReference type="EC" id="3.1.4.52"/>
    </reaction>
</comment>
<sequence length="535" mass="60998">MVKRIYLKALRMSGFVLIVCLPIMLAIYFAHVRATSDTQQHLHSFGKLVMEKTEIVISHVNEARSEAERFSGEICSPRHMESMLDIVRGKLFIADLIYVSGDKLLCSTSYKPLKPLPTPLPSYTRKPDIAIYYYLDTPFYAGHKMTYMQRGHYMAVINPLTWSEVLSEDDSLIYGVYDTVTRSFFSLSPGADSDLLHRFILRKEKAFTEDNRFYTVDQSAKRPIAVIVSTSETLFNRQWYHQLTLTLPLGVICSLLILIMWSRTRQQLNSPRRMLLRALARKQLKLHYQPIIDIQNGYCVGAEALLRWVNFNGQTISPGTFIPLAESEGLIHKISDYVVDAVFKDFGEFLADHPGLYISINLSASDFHSSRLITVLSERIKTYNIRPGQIKIEVTERGFIDVEKTRPFIQEFRNAGFKVAIDDFGTGYSNLHNLQYLNVDILKIDKSFIDSLASERASHLLVEHIIEIAHSLNLTTIAEGVETEAQVAWLVDHGVEYCQGWYFAKALPPQEFIAWLYTPGGIPVRKASVARDPLL</sequence>
<evidence type="ECO:0000256" key="10">
    <source>
        <dbReference type="SAM" id="Phobius"/>
    </source>
</evidence>
<evidence type="ECO:0000313" key="15">
    <source>
        <dbReference type="Proteomes" id="UP000251197"/>
    </source>
</evidence>
<evidence type="ECO:0000256" key="1">
    <source>
        <dbReference type="ARBA" id="ARBA00004651"/>
    </source>
</evidence>
<dbReference type="InterPro" id="IPR024744">
    <property type="entry name" value="CSS-motif_dom"/>
</dbReference>
<dbReference type="RefSeq" id="WP_061275990.1">
    <property type="nucleotide sequence ID" value="NZ_CP023525.1"/>
</dbReference>
<dbReference type="Pfam" id="PF00563">
    <property type="entry name" value="EAL"/>
    <property type="match status" value="1"/>
</dbReference>
<organism evidence="12 14">
    <name type="scientific">Cedecea neteri</name>
    <dbReference type="NCBI Taxonomy" id="158822"/>
    <lineage>
        <taxon>Bacteria</taxon>
        <taxon>Pseudomonadati</taxon>
        <taxon>Pseudomonadota</taxon>
        <taxon>Gammaproteobacteria</taxon>
        <taxon>Enterobacterales</taxon>
        <taxon>Enterobacteriaceae</taxon>
        <taxon>Cedecea</taxon>
    </lineage>
</organism>
<evidence type="ECO:0000256" key="2">
    <source>
        <dbReference type="ARBA" id="ARBA00012282"/>
    </source>
</evidence>
<dbReference type="EMBL" id="CP023525">
    <property type="protein sequence ID" value="ATF94666.1"/>
    <property type="molecule type" value="Genomic_DNA"/>
</dbReference>